<dbReference type="Gene3D" id="3.40.630.30">
    <property type="match status" value="1"/>
</dbReference>
<dbReference type="Proteomes" id="UP000484255">
    <property type="component" value="Unassembled WGS sequence"/>
</dbReference>
<dbReference type="InterPro" id="IPR022484">
    <property type="entry name" value="PEP-CTERM/exosrtase_acylTfrase"/>
</dbReference>
<dbReference type="RefSeq" id="WP_163459462.1">
    <property type="nucleotide sequence ID" value="NZ_JAAGOH010000035.1"/>
</dbReference>
<dbReference type="Pfam" id="PF13444">
    <property type="entry name" value="Acetyltransf_5"/>
    <property type="match status" value="1"/>
</dbReference>
<evidence type="ECO:0000313" key="2">
    <source>
        <dbReference type="Proteomes" id="UP000484255"/>
    </source>
</evidence>
<proteinExistence type="predicted"/>
<dbReference type="AlphaFoldDB" id="A0A7C9PJH2"/>
<gene>
    <name evidence="1" type="ORF">G3A44_19745</name>
</gene>
<dbReference type="EMBL" id="JAAGOH010000035">
    <property type="protein sequence ID" value="NDY93428.1"/>
    <property type="molecule type" value="Genomic_DNA"/>
</dbReference>
<sequence length="248" mass="27841">MDTRLATAFSHHFELVHAGTDALRAEVFRLRYQVYVRETGFEAPAVAVPGLPAAHQVPDWEQDEYDSRSDFMLVRHRASGRYLATVRLVLPDPDDPMALFPMETHARLDRPVGGWRARQALGEVSRFAISRVLRHQLRASLPADAGEVSEAAVMSHVIMGLYGGVMQLAHRHGITHCYSLIEPALMRLVMRLGVVCERIGPETSFRGRRVPCLTPLQPSIERMRDLGEPLWALVSHQGAWAEHLYAHG</sequence>
<dbReference type="GO" id="GO:0016746">
    <property type="term" value="F:acyltransferase activity"/>
    <property type="evidence" value="ECO:0007669"/>
    <property type="project" value="UniProtKB-KW"/>
</dbReference>
<dbReference type="InterPro" id="IPR016181">
    <property type="entry name" value="Acyl_CoA_acyltransferase"/>
</dbReference>
<accession>A0A7C9PJH2</accession>
<organism evidence="1 2">
    <name type="scientific">Ideonella livida</name>
    <dbReference type="NCBI Taxonomy" id="2707176"/>
    <lineage>
        <taxon>Bacteria</taxon>
        <taxon>Pseudomonadati</taxon>
        <taxon>Pseudomonadota</taxon>
        <taxon>Betaproteobacteria</taxon>
        <taxon>Burkholderiales</taxon>
        <taxon>Sphaerotilaceae</taxon>
        <taxon>Ideonella</taxon>
    </lineage>
</organism>
<dbReference type="SUPFAM" id="SSF55729">
    <property type="entry name" value="Acyl-CoA N-acyltransferases (Nat)"/>
    <property type="match status" value="1"/>
</dbReference>
<keyword evidence="1" id="KW-0012">Acyltransferase</keyword>
<reference evidence="1 2" key="1">
    <citation type="submission" date="2020-02" db="EMBL/GenBank/DDBJ databases">
        <title>Ideonella bacterium strain TBM-1.</title>
        <authorList>
            <person name="Chen W.-M."/>
        </authorList>
    </citation>
    <scope>NUCLEOTIDE SEQUENCE [LARGE SCALE GENOMIC DNA]</scope>
    <source>
        <strain evidence="1 2">TBM-1</strain>
    </source>
</reference>
<keyword evidence="2" id="KW-1185">Reference proteome</keyword>
<name>A0A7C9PJH2_9BURK</name>
<comment type="caution">
    <text evidence="1">The sequence shown here is derived from an EMBL/GenBank/DDBJ whole genome shotgun (WGS) entry which is preliminary data.</text>
</comment>
<dbReference type="NCBIfam" id="TIGR03694">
    <property type="entry name" value="exosort_acyl"/>
    <property type="match status" value="1"/>
</dbReference>
<keyword evidence="1" id="KW-0808">Transferase</keyword>
<evidence type="ECO:0000313" key="1">
    <source>
        <dbReference type="EMBL" id="NDY93428.1"/>
    </source>
</evidence>
<protein>
    <submittedName>
        <fullName evidence="1">PEP-CTERM/exosortase system-associated acyltransferase</fullName>
    </submittedName>
</protein>